<evidence type="ECO:0000313" key="8">
    <source>
        <dbReference type="Proteomes" id="UP000184383"/>
    </source>
</evidence>
<evidence type="ECO:0000256" key="3">
    <source>
        <dbReference type="ARBA" id="ARBA00022801"/>
    </source>
</evidence>
<dbReference type="GO" id="GO:0030170">
    <property type="term" value="F:pyridoxal phosphate binding"/>
    <property type="evidence" value="ECO:0007669"/>
    <property type="project" value="UniProtKB-UniRule"/>
</dbReference>
<dbReference type="PANTHER" id="PTHR14084:SF2">
    <property type="entry name" value="KYNURENINASE 2"/>
    <property type="match status" value="1"/>
</dbReference>
<dbReference type="GO" id="GO:0043420">
    <property type="term" value="P:anthranilate metabolic process"/>
    <property type="evidence" value="ECO:0007669"/>
    <property type="project" value="UniProtKB-UniRule"/>
</dbReference>
<comment type="function">
    <text evidence="5 6">Catalyzes the cleavage of L-kynurenine (L-Kyn) and L-3-hydroxykynurenine (L-3OHKyn) into anthranilic acid (AA) and 3-hydroxyanthranilic acid (3-OHAA), respectively.</text>
</comment>
<evidence type="ECO:0000256" key="5">
    <source>
        <dbReference type="HAMAP-Rule" id="MF_03017"/>
    </source>
</evidence>
<accession>A0A1L9S0R4</accession>
<dbReference type="UniPathway" id="UPA00253">
    <property type="reaction ID" value="UER00329"/>
</dbReference>
<dbReference type="Gene3D" id="3.40.640.10">
    <property type="entry name" value="Type I PLP-dependent aspartate aminotransferase-like (Major domain)"/>
    <property type="match status" value="1"/>
</dbReference>
<dbReference type="InterPro" id="IPR015422">
    <property type="entry name" value="PyrdxlP-dep_Trfase_small"/>
</dbReference>
<dbReference type="GO" id="GO:0005737">
    <property type="term" value="C:cytoplasm"/>
    <property type="evidence" value="ECO:0007669"/>
    <property type="project" value="UniProtKB-SubCell"/>
</dbReference>
<dbReference type="EC" id="3.7.1.3" evidence="5 6"/>
<comment type="cofactor">
    <cofactor evidence="5 6">
        <name>pyridoxal 5'-phosphate</name>
        <dbReference type="ChEBI" id="CHEBI:597326"/>
    </cofactor>
</comment>
<keyword evidence="3 5" id="KW-0378">Hydrolase</keyword>
<dbReference type="NCBIfam" id="TIGR01814">
    <property type="entry name" value="kynureninase"/>
    <property type="match status" value="1"/>
</dbReference>
<organism evidence="7 8">
    <name type="scientific">Aspergillus wentii DTO 134E9</name>
    <dbReference type="NCBI Taxonomy" id="1073089"/>
    <lineage>
        <taxon>Eukaryota</taxon>
        <taxon>Fungi</taxon>
        <taxon>Dikarya</taxon>
        <taxon>Ascomycota</taxon>
        <taxon>Pezizomycotina</taxon>
        <taxon>Eurotiomycetes</taxon>
        <taxon>Eurotiomycetidae</taxon>
        <taxon>Eurotiales</taxon>
        <taxon>Aspergillaceae</taxon>
        <taxon>Aspergillus</taxon>
        <taxon>Aspergillus subgen. Cremei</taxon>
    </lineage>
</organism>
<dbReference type="UniPathway" id="UPA00334">
    <property type="reaction ID" value="UER00455"/>
</dbReference>
<dbReference type="InterPro" id="IPR015421">
    <property type="entry name" value="PyrdxlP-dep_Trfase_major"/>
</dbReference>
<keyword evidence="2 5" id="KW-0662">Pyridine nucleotide biosynthesis</keyword>
<dbReference type="GO" id="GO:0019441">
    <property type="term" value="P:L-tryptophan catabolic process to kynurenine"/>
    <property type="evidence" value="ECO:0007669"/>
    <property type="project" value="TreeGrafter"/>
</dbReference>
<gene>
    <name evidence="5" type="primary">BNA5</name>
    <name evidence="7" type="ORF">ASPWEDRAFT_22907</name>
</gene>
<dbReference type="PIRSF" id="PIRSF038800">
    <property type="entry name" value="KYNU"/>
    <property type="match status" value="1"/>
</dbReference>
<comment type="subcellular location">
    <subcellularLocation>
        <location evidence="5 6">Cytoplasm</location>
    </subcellularLocation>
</comment>
<dbReference type="InterPro" id="IPR015424">
    <property type="entry name" value="PyrdxlP-dep_Trfase"/>
</dbReference>
<comment type="caution">
    <text evidence="5">Lacks conserved residue(s) required for the propagation of feature annotation.</text>
</comment>
<evidence type="ECO:0000256" key="4">
    <source>
        <dbReference type="ARBA" id="ARBA00022898"/>
    </source>
</evidence>
<dbReference type="STRING" id="1073089.A0A1L9S0R4"/>
<evidence type="ECO:0000256" key="2">
    <source>
        <dbReference type="ARBA" id="ARBA00022642"/>
    </source>
</evidence>
<feature type="binding site" evidence="5">
    <location>
        <position position="315"/>
    </location>
    <ligand>
        <name>pyridoxal 5'-phosphate</name>
        <dbReference type="ChEBI" id="CHEBI:597326"/>
    </ligand>
</feature>
<dbReference type="Pfam" id="PF22580">
    <property type="entry name" value="KYNU_C"/>
    <property type="match status" value="1"/>
</dbReference>
<dbReference type="GO" id="GO:0097053">
    <property type="term" value="P:L-kynurenine catabolic process"/>
    <property type="evidence" value="ECO:0007669"/>
    <property type="project" value="UniProtKB-UniRule"/>
</dbReference>
<dbReference type="VEuPathDB" id="FungiDB:ASPWEDRAFT_22907"/>
<feature type="modified residue" description="N6-(pyridoxal phosphate)lysine" evidence="5">
    <location>
        <position position="276"/>
    </location>
</feature>
<comment type="pathway">
    <text evidence="5 6">Amino-acid degradation; L-kynurenine degradation; L-alanine and anthranilate from L-kynurenine: step 1/1.</text>
</comment>
<proteinExistence type="inferred from homology"/>
<comment type="pathway">
    <text evidence="5 6">Cofactor biosynthesis; NAD(+) biosynthesis; quinolinate from L-kynurenine: step 2/3.</text>
</comment>
<comment type="subunit">
    <text evidence="5 6">Homodimer.</text>
</comment>
<dbReference type="Gene3D" id="3.90.1150.10">
    <property type="entry name" value="Aspartate Aminotransferase, domain 1"/>
    <property type="match status" value="1"/>
</dbReference>
<dbReference type="FunFam" id="3.40.640.10:FF:000031">
    <property type="entry name" value="Kynureninase"/>
    <property type="match status" value="1"/>
</dbReference>
<feature type="binding site" evidence="5">
    <location>
        <position position="250"/>
    </location>
    <ligand>
        <name>pyridoxal 5'-phosphate</name>
        <dbReference type="ChEBI" id="CHEBI:597326"/>
    </ligand>
</feature>
<feature type="binding site" evidence="5">
    <location>
        <position position="343"/>
    </location>
    <ligand>
        <name>pyridoxal 5'-phosphate</name>
        <dbReference type="ChEBI" id="CHEBI:597326"/>
    </ligand>
</feature>
<evidence type="ECO:0000313" key="7">
    <source>
        <dbReference type="EMBL" id="OJJ40757.1"/>
    </source>
</evidence>
<evidence type="ECO:0000256" key="1">
    <source>
        <dbReference type="ARBA" id="ARBA00022490"/>
    </source>
</evidence>
<keyword evidence="8" id="KW-1185">Reference proteome</keyword>
<comment type="similarity">
    <text evidence="5 6">Belongs to the kynureninase family.</text>
</comment>
<keyword evidence="4 5" id="KW-0663">Pyridoxal phosphate</keyword>
<dbReference type="GO" id="GO:0034354">
    <property type="term" value="P:'de novo' NAD+ biosynthetic process from L-tryptophan"/>
    <property type="evidence" value="ECO:0007669"/>
    <property type="project" value="UniProtKB-UniRule"/>
</dbReference>
<feature type="binding site" evidence="5">
    <location>
        <position position="137"/>
    </location>
    <ligand>
        <name>pyridoxal 5'-phosphate</name>
        <dbReference type="ChEBI" id="CHEBI:597326"/>
    </ligand>
</feature>
<dbReference type="GO" id="GO:0030429">
    <property type="term" value="F:kynureninase activity"/>
    <property type="evidence" value="ECO:0007669"/>
    <property type="project" value="UniProtKB-UniRule"/>
</dbReference>
<comment type="catalytic activity">
    <reaction evidence="5 6">
        <text>L-kynurenine + H2O = anthranilate + L-alanine + H(+)</text>
        <dbReference type="Rhea" id="RHEA:16813"/>
        <dbReference type="ChEBI" id="CHEBI:15377"/>
        <dbReference type="ChEBI" id="CHEBI:15378"/>
        <dbReference type="ChEBI" id="CHEBI:16567"/>
        <dbReference type="ChEBI" id="CHEBI:57959"/>
        <dbReference type="ChEBI" id="CHEBI:57972"/>
        <dbReference type="EC" id="3.7.1.3"/>
    </reaction>
</comment>
<feature type="binding site" evidence="5">
    <location>
        <position position="138"/>
    </location>
    <ligand>
        <name>pyridoxal 5'-phosphate</name>
        <dbReference type="ChEBI" id="CHEBI:597326"/>
    </ligand>
</feature>
<dbReference type="OrthoDB" id="5978656at2759"/>
<evidence type="ECO:0000256" key="6">
    <source>
        <dbReference type="PIRNR" id="PIRNR038800"/>
    </source>
</evidence>
<dbReference type="GO" id="GO:0019805">
    <property type="term" value="P:quinolinate biosynthetic process"/>
    <property type="evidence" value="ECO:0007669"/>
    <property type="project" value="UniProtKB-UniRule"/>
</dbReference>
<protein>
    <recommendedName>
        <fullName evidence="5 6">Kynureninase</fullName>
        <ecNumber evidence="5 6">3.7.1.3</ecNumber>
    </recommendedName>
    <alternativeName>
        <fullName evidence="5">Biosynthesis of nicotinic acid protein 5</fullName>
    </alternativeName>
    <alternativeName>
        <fullName evidence="5">L-kynurenine hydrolase</fullName>
    </alternativeName>
</protein>
<dbReference type="SUPFAM" id="SSF53383">
    <property type="entry name" value="PLP-dependent transferases"/>
    <property type="match status" value="1"/>
</dbReference>
<feature type="binding site" evidence="5">
    <location>
        <position position="253"/>
    </location>
    <ligand>
        <name>pyridoxal 5'-phosphate</name>
        <dbReference type="ChEBI" id="CHEBI:597326"/>
    </ligand>
</feature>
<dbReference type="AlphaFoldDB" id="A0A1L9S0R4"/>
<name>A0A1L9S0R4_ASPWE</name>
<sequence>MRDPCAISNGLESFPAEADTREYAASLDATDPLRGFREKFIIPSKANIVSKKLAKPGLSPEPCIYFCGNSLGIQPKATAKYLEAHLDTWSSIGVGGHFTDIEDSPLKQWQLLAEQAAESMSKIVGAASEEVAAMGTLTMNLHLLLASFYKPTATKHKILMDWKAFPSDHYAIESHIAWHELDPKQSMVLIGPDEGESEISTEKILRYIDEHAAEAALILLPGIQYYTGQLFDIKKITEYAQSRNLTVGWDLAHAYANVELKLHEWNVDFAAWCTYKYGNSGPGGMGGLFVHERHGQVDYSEGEDVPKFRHRLTGWYGGDRSVRFKMDNKFKPIPGAGGFQLSNPSAIDLTSLCAALSVFDETSMTDIRKKSVKLTAYLEHLLLKDTTDETRQFDIITPSNPEARGAQLSLLLKPGLLQQVSQRLQEFGIVCDKREPGVVRVAPAPLYNTFTEVWTFVEQLKAALN</sequence>
<reference evidence="8" key="1">
    <citation type="journal article" date="2017" name="Genome Biol.">
        <title>Comparative genomics reveals high biological diversity and specific adaptations in the industrially and medically important fungal genus Aspergillus.</title>
        <authorList>
            <person name="de Vries R.P."/>
            <person name="Riley R."/>
            <person name="Wiebenga A."/>
            <person name="Aguilar-Osorio G."/>
            <person name="Amillis S."/>
            <person name="Uchima C.A."/>
            <person name="Anderluh G."/>
            <person name="Asadollahi M."/>
            <person name="Askin M."/>
            <person name="Barry K."/>
            <person name="Battaglia E."/>
            <person name="Bayram O."/>
            <person name="Benocci T."/>
            <person name="Braus-Stromeyer S.A."/>
            <person name="Caldana C."/>
            <person name="Canovas D."/>
            <person name="Cerqueira G.C."/>
            <person name="Chen F."/>
            <person name="Chen W."/>
            <person name="Choi C."/>
            <person name="Clum A."/>
            <person name="Dos Santos R.A."/>
            <person name="Damasio A.R."/>
            <person name="Diallinas G."/>
            <person name="Emri T."/>
            <person name="Fekete E."/>
            <person name="Flipphi M."/>
            <person name="Freyberg S."/>
            <person name="Gallo A."/>
            <person name="Gournas C."/>
            <person name="Habgood R."/>
            <person name="Hainaut M."/>
            <person name="Harispe M.L."/>
            <person name="Henrissat B."/>
            <person name="Hilden K.S."/>
            <person name="Hope R."/>
            <person name="Hossain A."/>
            <person name="Karabika E."/>
            <person name="Karaffa L."/>
            <person name="Karanyi Z."/>
            <person name="Krasevec N."/>
            <person name="Kuo A."/>
            <person name="Kusch H."/>
            <person name="LaButti K."/>
            <person name="Lagendijk E.L."/>
            <person name="Lapidus A."/>
            <person name="Levasseur A."/>
            <person name="Lindquist E."/>
            <person name="Lipzen A."/>
            <person name="Logrieco A.F."/>
            <person name="MacCabe A."/>
            <person name="Maekelae M.R."/>
            <person name="Malavazi I."/>
            <person name="Melin P."/>
            <person name="Meyer V."/>
            <person name="Mielnichuk N."/>
            <person name="Miskei M."/>
            <person name="Molnar A.P."/>
            <person name="Mule G."/>
            <person name="Ngan C.Y."/>
            <person name="Orejas M."/>
            <person name="Orosz E."/>
            <person name="Ouedraogo J.P."/>
            <person name="Overkamp K.M."/>
            <person name="Park H.-S."/>
            <person name="Perrone G."/>
            <person name="Piumi F."/>
            <person name="Punt P.J."/>
            <person name="Ram A.F."/>
            <person name="Ramon A."/>
            <person name="Rauscher S."/>
            <person name="Record E."/>
            <person name="Riano-Pachon D.M."/>
            <person name="Robert V."/>
            <person name="Roehrig J."/>
            <person name="Ruller R."/>
            <person name="Salamov A."/>
            <person name="Salih N.S."/>
            <person name="Samson R.A."/>
            <person name="Sandor E."/>
            <person name="Sanguinetti M."/>
            <person name="Schuetze T."/>
            <person name="Sepcic K."/>
            <person name="Shelest E."/>
            <person name="Sherlock G."/>
            <person name="Sophianopoulou V."/>
            <person name="Squina F.M."/>
            <person name="Sun H."/>
            <person name="Susca A."/>
            <person name="Todd R.B."/>
            <person name="Tsang A."/>
            <person name="Unkles S.E."/>
            <person name="van de Wiele N."/>
            <person name="van Rossen-Uffink D."/>
            <person name="Oliveira J.V."/>
            <person name="Vesth T.C."/>
            <person name="Visser J."/>
            <person name="Yu J.-H."/>
            <person name="Zhou M."/>
            <person name="Andersen M.R."/>
            <person name="Archer D.B."/>
            <person name="Baker S.E."/>
            <person name="Benoit I."/>
            <person name="Brakhage A.A."/>
            <person name="Braus G.H."/>
            <person name="Fischer R."/>
            <person name="Frisvad J.C."/>
            <person name="Goldman G.H."/>
            <person name="Houbraken J."/>
            <person name="Oakley B."/>
            <person name="Pocsi I."/>
            <person name="Scazzocchio C."/>
            <person name="Seiboth B."/>
            <person name="vanKuyk P.A."/>
            <person name="Wortman J."/>
            <person name="Dyer P.S."/>
            <person name="Grigoriev I.V."/>
        </authorList>
    </citation>
    <scope>NUCLEOTIDE SEQUENCE [LARGE SCALE GENOMIC DNA]</scope>
    <source>
        <strain evidence="8">DTO 134E9</strain>
    </source>
</reference>
<feature type="binding site" evidence="5">
    <location>
        <position position="275"/>
    </location>
    <ligand>
        <name>pyridoxal 5'-phosphate</name>
        <dbReference type="ChEBI" id="CHEBI:597326"/>
    </ligand>
</feature>
<comment type="catalytic activity">
    <reaction evidence="6">
        <text>3-hydroxy-L-kynurenine + H2O = 3-hydroxyanthranilate + L-alanine + H(+)</text>
        <dbReference type="Rhea" id="RHEA:25143"/>
        <dbReference type="ChEBI" id="CHEBI:15377"/>
        <dbReference type="ChEBI" id="CHEBI:15378"/>
        <dbReference type="ChEBI" id="CHEBI:36559"/>
        <dbReference type="ChEBI" id="CHEBI:57972"/>
        <dbReference type="ChEBI" id="CHEBI:58125"/>
        <dbReference type="EC" id="3.7.1.3"/>
    </reaction>
</comment>
<dbReference type="Proteomes" id="UP000184383">
    <property type="component" value="Unassembled WGS sequence"/>
</dbReference>
<feature type="binding site" evidence="5">
    <location>
        <begin position="165"/>
        <end position="168"/>
    </location>
    <ligand>
        <name>pyridoxal 5'-phosphate</name>
        <dbReference type="ChEBI" id="CHEBI:597326"/>
    </ligand>
</feature>
<keyword evidence="1 5" id="KW-0963">Cytoplasm</keyword>
<dbReference type="InterPro" id="IPR010111">
    <property type="entry name" value="Kynureninase"/>
</dbReference>
<dbReference type="EMBL" id="KV878209">
    <property type="protein sequence ID" value="OJJ40757.1"/>
    <property type="molecule type" value="Genomic_DNA"/>
</dbReference>
<dbReference type="PANTHER" id="PTHR14084">
    <property type="entry name" value="KYNURENINASE"/>
    <property type="match status" value="1"/>
</dbReference>
<dbReference type="HAMAP" id="MF_01970">
    <property type="entry name" value="Kynureninase"/>
    <property type="match status" value="1"/>
</dbReference>